<evidence type="ECO:0000256" key="2">
    <source>
        <dbReference type="ARBA" id="ARBA00009853"/>
    </source>
</evidence>
<dbReference type="AlphaFoldDB" id="A0A8G0ZUN6"/>
<dbReference type="Proteomes" id="UP000826300">
    <property type="component" value="Chromosome"/>
</dbReference>
<keyword evidence="4 6" id="KW-1133">Transmembrane helix</keyword>
<accession>A0A8G0ZUN6</accession>
<feature type="transmembrane region" description="Helical" evidence="6">
    <location>
        <begin position="260"/>
        <end position="280"/>
    </location>
</feature>
<evidence type="ECO:0000256" key="1">
    <source>
        <dbReference type="ARBA" id="ARBA00004141"/>
    </source>
</evidence>
<feature type="domain" description="EamA" evidence="7">
    <location>
        <begin position="12"/>
        <end position="145"/>
    </location>
</feature>
<keyword evidence="3 6" id="KW-0812">Transmembrane</keyword>
<evidence type="ECO:0000256" key="4">
    <source>
        <dbReference type="ARBA" id="ARBA00022989"/>
    </source>
</evidence>
<reference evidence="8" key="1">
    <citation type="submission" date="2021-02" db="EMBL/GenBank/DDBJ databases">
        <title>Rhodobacter shimadae sp. nov., an aerobic anoxygenic phototrophic bacterium isolated from a hot spring.</title>
        <authorList>
            <person name="Muramatsu S."/>
            <person name="Haruta S."/>
            <person name="Hirose S."/>
            <person name="Hanada S."/>
        </authorList>
    </citation>
    <scope>NUCLEOTIDE SEQUENCE</scope>
    <source>
        <strain evidence="8">N10</strain>
    </source>
</reference>
<feature type="transmembrane region" description="Helical" evidence="6">
    <location>
        <begin position="104"/>
        <end position="123"/>
    </location>
</feature>
<organism evidence="8 9">
    <name type="scientific">Neotabrizicola shimadae</name>
    <dbReference type="NCBI Taxonomy" id="2807096"/>
    <lineage>
        <taxon>Bacteria</taxon>
        <taxon>Pseudomonadati</taxon>
        <taxon>Pseudomonadota</taxon>
        <taxon>Alphaproteobacteria</taxon>
        <taxon>Rhodobacterales</taxon>
        <taxon>Paracoccaceae</taxon>
        <taxon>Neotabrizicola</taxon>
    </lineage>
</organism>
<dbReference type="SUPFAM" id="SSF103481">
    <property type="entry name" value="Multidrug resistance efflux transporter EmrE"/>
    <property type="match status" value="2"/>
</dbReference>
<comment type="subcellular location">
    <subcellularLocation>
        <location evidence="1">Membrane</location>
        <topology evidence="1">Multi-pass membrane protein</topology>
    </subcellularLocation>
</comment>
<dbReference type="InterPro" id="IPR000620">
    <property type="entry name" value="EamA_dom"/>
</dbReference>
<feature type="transmembrane region" description="Helical" evidence="6">
    <location>
        <begin position="78"/>
        <end position="98"/>
    </location>
</feature>
<dbReference type="KEGG" id="nsm:JO391_14535"/>
<feature type="domain" description="EamA" evidence="7">
    <location>
        <begin position="155"/>
        <end position="298"/>
    </location>
</feature>
<dbReference type="Gene3D" id="1.10.3730.20">
    <property type="match status" value="1"/>
</dbReference>
<feature type="transmembrane region" description="Helical" evidence="6">
    <location>
        <begin position="232"/>
        <end position="253"/>
    </location>
</feature>
<dbReference type="Pfam" id="PF00892">
    <property type="entry name" value="EamA"/>
    <property type="match status" value="2"/>
</dbReference>
<dbReference type="GO" id="GO:0016020">
    <property type="term" value="C:membrane"/>
    <property type="evidence" value="ECO:0007669"/>
    <property type="project" value="UniProtKB-SubCell"/>
</dbReference>
<keyword evidence="9" id="KW-1185">Reference proteome</keyword>
<feature type="transmembrane region" description="Helical" evidence="6">
    <location>
        <begin position="185"/>
        <end position="204"/>
    </location>
</feature>
<evidence type="ECO:0000256" key="6">
    <source>
        <dbReference type="SAM" id="Phobius"/>
    </source>
</evidence>
<feature type="transmembrane region" description="Helical" evidence="6">
    <location>
        <begin position="286"/>
        <end position="304"/>
    </location>
</feature>
<evidence type="ECO:0000256" key="5">
    <source>
        <dbReference type="ARBA" id="ARBA00023136"/>
    </source>
</evidence>
<name>A0A8G0ZUN6_9RHOB</name>
<evidence type="ECO:0000313" key="8">
    <source>
        <dbReference type="EMBL" id="QYZ68955.1"/>
    </source>
</evidence>
<dbReference type="PANTHER" id="PTHR22911:SF6">
    <property type="entry name" value="SOLUTE CARRIER FAMILY 35 MEMBER G1"/>
    <property type="match status" value="1"/>
</dbReference>
<keyword evidence="5 6" id="KW-0472">Membrane</keyword>
<proteinExistence type="inferred from homology"/>
<gene>
    <name evidence="8" type="ORF">JO391_14535</name>
</gene>
<comment type="similarity">
    <text evidence="2">Belongs to the drug/metabolite transporter (DMT) superfamily. 10 TMS drug/metabolite exporter (DME) (TC 2.A.7.3) family.</text>
</comment>
<evidence type="ECO:0000256" key="3">
    <source>
        <dbReference type="ARBA" id="ARBA00022692"/>
    </source>
</evidence>
<protein>
    <submittedName>
        <fullName evidence="8">DMT family transporter</fullName>
    </submittedName>
</protein>
<feature type="transmembrane region" description="Helical" evidence="6">
    <location>
        <begin position="155"/>
        <end position="173"/>
    </location>
</feature>
<feature type="transmembrane region" description="Helical" evidence="6">
    <location>
        <begin position="130"/>
        <end position="149"/>
    </location>
</feature>
<sequence length="313" mass="33606">MVTLPAPAVPYRGMFFAIGGGLVLSVNDVAIKFLSGAYPLHQIILIRALVGLVFLFALLRVTGLGFGQLLTRRPKDHLIRVSIVMVSNVTYFLGLAALPLADAVAVAFVSPLLVTLLSILVLGEKVGPRRWAAVGVGMLGVLVMLRPGSGVVEPAAILVLISALCYASSHMMTRRMRDTESAFTLNFYVQCGFVLVSLAMGLTVGDGRFAGSPDASLAFLFRPWVWPPMHDWPAFVATGLAVGIGGLMMSQAYRLSEAALVAPFEYVGMPMAIFWGAVMFGTWPDATAWVGIALICGAGLYTLWRETVVRTRQ</sequence>
<dbReference type="PANTHER" id="PTHR22911">
    <property type="entry name" value="ACYL-MALONYL CONDENSING ENZYME-RELATED"/>
    <property type="match status" value="1"/>
</dbReference>
<feature type="transmembrane region" description="Helical" evidence="6">
    <location>
        <begin position="12"/>
        <end position="31"/>
    </location>
</feature>
<feature type="transmembrane region" description="Helical" evidence="6">
    <location>
        <begin position="43"/>
        <end position="66"/>
    </location>
</feature>
<evidence type="ECO:0000259" key="7">
    <source>
        <dbReference type="Pfam" id="PF00892"/>
    </source>
</evidence>
<dbReference type="EMBL" id="CP069370">
    <property type="protein sequence ID" value="QYZ68955.1"/>
    <property type="molecule type" value="Genomic_DNA"/>
</dbReference>
<dbReference type="InterPro" id="IPR037185">
    <property type="entry name" value="EmrE-like"/>
</dbReference>
<evidence type="ECO:0000313" key="9">
    <source>
        <dbReference type="Proteomes" id="UP000826300"/>
    </source>
</evidence>
<dbReference type="RefSeq" id="WP_220661174.1">
    <property type="nucleotide sequence ID" value="NZ_CP069370.1"/>
</dbReference>